<dbReference type="EMBL" id="CAJOAZ010000250">
    <property type="protein sequence ID" value="CAF3591758.1"/>
    <property type="molecule type" value="Genomic_DNA"/>
</dbReference>
<sequence>MHHLIYLRNVHQSSFSTLIKQIFFKGQHDVVITKDAFVDITYLGTRLHHYDCLLEGKVSLSNLFYKNSNNYIQKRIGQLISNSSSVLNQCQGDELTIVYGSVLILQIFEQKKCKPAGGAGAAWCVHTHASHSYIGIDSSQDIINLCQRLYSTTPRLSFVVADATEHLPFENESIDIIVYIETTHAFGESIAITQFANEVTRVLRPNGYLLWCDVCYMNGSSTSVYDLIENDELIIEEKINITKNVLHALAIQNRSRTDFIQPEEQEYFRRFAGLPGTQVYEDMSQGRSEYWRVVFRKKTTTNMPVI</sequence>
<dbReference type="Proteomes" id="UP000663845">
    <property type="component" value="Unassembled WGS sequence"/>
</dbReference>
<protein>
    <recommendedName>
        <fullName evidence="1">Methyltransferase type 11 domain-containing protein</fullName>
    </recommendedName>
</protein>
<comment type="caution">
    <text evidence="2">The sequence shown here is derived from an EMBL/GenBank/DDBJ whole genome shotgun (WGS) entry which is preliminary data.</text>
</comment>
<dbReference type="AlphaFoldDB" id="A0A815S3V7"/>
<gene>
    <name evidence="2" type="ORF">JYZ213_LOCUS42631</name>
    <name evidence="3" type="ORF">OXD698_LOCUS5949</name>
</gene>
<evidence type="ECO:0000313" key="4">
    <source>
        <dbReference type="Proteomes" id="UP000663845"/>
    </source>
</evidence>
<feature type="domain" description="Methyltransferase type 11" evidence="1">
    <location>
        <begin position="118"/>
        <end position="210"/>
    </location>
</feature>
<evidence type="ECO:0000313" key="3">
    <source>
        <dbReference type="EMBL" id="CAF3591758.1"/>
    </source>
</evidence>
<reference evidence="2" key="1">
    <citation type="submission" date="2021-02" db="EMBL/GenBank/DDBJ databases">
        <authorList>
            <person name="Nowell W R."/>
        </authorList>
    </citation>
    <scope>NUCLEOTIDE SEQUENCE</scope>
</reference>
<dbReference type="SUPFAM" id="SSF53335">
    <property type="entry name" value="S-adenosyl-L-methionine-dependent methyltransferases"/>
    <property type="match status" value="1"/>
</dbReference>
<dbReference type="CDD" id="cd02440">
    <property type="entry name" value="AdoMet_MTases"/>
    <property type="match status" value="1"/>
</dbReference>
<dbReference type="InterPro" id="IPR029063">
    <property type="entry name" value="SAM-dependent_MTases_sf"/>
</dbReference>
<dbReference type="GO" id="GO:0008757">
    <property type="term" value="F:S-adenosylmethionine-dependent methyltransferase activity"/>
    <property type="evidence" value="ECO:0007669"/>
    <property type="project" value="InterPro"/>
</dbReference>
<dbReference type="Pfam" id="PF08241">
    <property type="entry name" value="Methyltransf_11"/>
    <property type="match status" value="1"/>
</dbReference>
<dbReference type="PANTHER" id="PTHR43591">
    <property type="entry name" value="METHYLTRANSFERASE"/>
    <property type="match status" value="1"/>
</dbReference>
<accession>A0A815S3V7</accession>
<name>A0A815S3V7_9BILA</name>
<organism evidence="2 4">
    <name type="scientific">Adineta steineri</name>
    <dbReference type="NCBI Taxonomy" id="433720"/>
    <lineage>
        <taxon>Eukaryota</taxon>
        <taxon>Metazoa</taxon>
        <taxon>Spiralia</taxon>
        <taxon>Gnathifera</taxon>
        <taxon>Rotifera</taxon>
        <taxon>Eurotatoria</taxon>
        <taxon>Bdelloidea</taxon>
        <taxon>Adinetida</taxon>
        <taxon>Adinetidae</taxon>
        <taxon>Adineta</taxon>
    </lineage>
</organism>
<dbReference type="Gene3D" id="3.40.50.150">
    <property type="entry name" value="Vaccinia Virus protein VP39"/>
    <property type="match status" value="1"/>
</dbReference>
<proteinExistence type="predicted"/>
<dbReference type="InterPro" id="IPR013216">
    <property type="entry name" value="Methyltransf_11"/>
</dbReference>
<evidence type="ECO:0000313" key="2">
    <source>
        <dbReference type="EMBL" id="CAF1485721.1"/>
    </source>
</evidence>
<dbReference type="Proteomes" id="UP000663844">
    <property type="component" value="Unassembled WGS sequence"/>
</dbReference>
<dbReference type="EMBL" id="CAJNOG010002029">
    <property type="protein sequence ID" value="CAF1485721.1"/>
    <property type="molecule type" value="Genomic_DNA"/>
</dbReference>
<evidence type="ECO:0000259" key="1">
    <source>
        <dbReference type="Pfam" id="PF08241"/>
    </source>
</evidence>